<dbReference type="Gene3D" id="3.30.2320.10">
    <property type="entry name" value="hypothetical protein PF0899 domain"/>
    <property type="match status" value="1"/>
</dbReference>
<dbReference type="RefSeq" id="WP_159598628.1">
    <property type="nucleotide sequence ID" value="NZ_CACSAS010000001.1"/>
</dbReference>
<dbReference type="InterPro" id="IPR024455">
    <property type="entry name" value="Phage_capsid"/>
</dbReference>
<protein>
    <recommendedName>
        <fullName evidence="3">Phage capsid-like C-terminal domain-containing protein</fullName>
    </recommendedName>
</protein>
<gene>
    <name evidence="4" type="ORF">STARVERO_01827</name>
</gene>
<dbReference type="SUPFAM" id="SSF56563">
    <property type="entry name" value="Major capsid protein gp5"/>
    <property type="match status" value="1"/>
</dbReference>
<dbReference type="Proteomes" id="UP000433050">
    <property type="component" value="Unassembled WGS sequence"/>
</dbReference>
<feature type="compositionally biased region" description="Polar residues" evidence="2">
    <location>
        <begin position="83"/>
        <end position="95"/>
    </location>
</feature>
<evidence type="ECO:0000259" key="3">
    <source>
        <dbReference type="Pfam" id="PF05065"/>
    </source>
</evidence>
<dbReference type="Pfam" id="PF05065">
    <property type="entry name" value="Phage_capsid"/>
    <property type="match status" value="1"/>
</dbReference>
<evidence type="ECO:0000256" key="2">
    <source>
        <dbReference type="SAM" id="MobiDB-lite"/>
    </source>
</evidence>
<dbReference type="InterPro" id="IPR054612">
    <property type="entry name" value="Phage_capsid-like_C"/>
</dbReference>
<evidence type="ECO:0000313" key="4">
    <source>
        <dbReference type="EMBL" id="CAA0095100.1"/>
    </source>
</evidence>
<feature type="region of interest" description="Disordered" evidence="2">
    <location>
        <begin position="74"/>
        <end position="95"/>
    </location>
</feature>
<reference evidence="4 5" key="1">
    <citation type="submission" date="2019-12" db="EMBL/GenBank/DDBJ databases">
        <authorList>
            <person name="Reyes-Prieto M."/>
        </authorList>
    </citation>
    <scope>NUCLEOTIDE SEQUENCE [LARGE SCALE GENOMIC DNA]</scope>
    <source>
        <strain evidence="4">HF14-78462</strain>
    </source>
</reference>
<dbReference type="NCBIfam" id="TIGR01554">
    <property type="entry name" value="major_cap_HK97"/>
    <property type="match status" value="1"/>
</dbReference>
<accession>A0A5S9NWJ2</accession>
<keyword evidence="5" id="KW-1185">Reference proteome</keyword>
<dbReference type="Gene3D" id="3.30.2400.10">
    <property type="entry name" value="Major capsid protein gp5"/>
    <property type="match status" value="1"/>
</dbReference>
<sequence length="402" mass="43027">MKHTCLHVLAPGAVELKGDNDDPSEVVTKALDALTKTVTDGQKSLGDRIAALEGKGTTPEPKDDPVSKLTERLDKLEAKGNRPNGNGETEGEPSTEQKAFAAYLRQGDRAPEAELKVLTVSSDTQGGYLAPTEMSGEFIRDLVEFSPIRTLATVRTTTAPAVSYPKRTGITNAKWKGETQPQEGSEPSFGQVEIPIREVNTFVDVSNQLLADSGGTAEAEIRLSLAEDFGQKEGLAFVSGNGVLEPEGLLSATGIAETLNGHATNLSADQLIALMYALPAAYRSRGTWLMNGGTLAKVRTLKDGNTGVYLWQPSYQAGQPEMLLGRPVVEAVDLPDATSGKFPILFGDFATAYRIVDRLALSIFVNPYIRATDGITRIHATRRTGAGVVQARALRKLKMATS</sequence>
<dbReference type="EMBL" id="CACSAS010000001">
    <property type="protein sequence ID" value="CAA0095100.1"/>
    <property type="molecule type" value="Genomic_DNA"/>
</dbReference>
<feature type="domain" description="Phage capsid-like C-terminal" evidence="3">
    <location>
        <begin position="126"/>
        <end position="398"/>
    </location>
</feature>
<proteinExistence type="predicted"/>
<evidence type="ECO:0000313" key="5">
    <source>
        <dbReference type="Proteomes" id="UP000433050"/>
    </source>
</evidence>
<dbReference type="AlphaFoldDB" id="A0A5S9NWJ2"/>
<comment type="subcellular location">
    <subcellularLocation>
        <location evidence="1">Virion</location>
    </subcellularLocation>
</comment>
<evidence type="ECO:0000256" key="1">
    <source>
        <dbReference type="ARBA" id="ARBA00004328"/>
    </source>
</evidence>
<organism evidence="4 5">
    <name type="scientific">Starkeya nomas</name>
    <dbReference type="NCBI Taxonomy" id="2666134"/>
    <lineage>
        <taxon>Bacteria</taxon>
        <taxon>Pseudomonadati</taxon>
        <taxon>Pseudomonadota</taxon>
        <taxon>Alphaproteobacteria</taxon>
        <taxon>Hyphomicrobiales</taxon>
        <taxon>Xanthobacteraceae</taxon>
        <taxon>Starkeya</taxon>
    </lineage>
</organism>
<name>A0A5S9NWJ2_9HYPH</name>